<name>A0A8S1RI58_9CILI</name>
<dbReference type="AlphaFoldDB" id="A0A8S1RI58"/>
<accession>A0A8S1RI58</accession>
<reference evidence="1" key="1">
    <citation type="submission" date="2021-01" db="EMBL/GenBank/DDBJ databases">
        <authorList>
            <consortium name="Genoscope - CEA"/>
            <person name="William W."/>
        </authorList>
    </citation>
    <scope>NUCLEOTIDE SEQUENCE</scope>
</reference>
<dbReference type="Proteomes" id="UP000692954">
    <property type="component" value="Unassembled WGS sequence"/>
</dbReference>
<dbReference type="OrthoDB" id="309707at2759"/>
<evidence type="ECO:0000313" key="1">
    <source>
        <dbReference type="EMBL" id="CAD8126629.1"/>
    </source>
</evidence>
<sequence>MKHFKYSSKDIYTFENLDDLKRELKFDNIGQVNIKEQEQLIEYIVNREKFMRLSDLIIFISNDFVRIHFGQLLILVQSLAIKVQKMEENMIQHYYLDSNRIWLHFIDLDQRPSIKYKLLDYVINFTGYQCPNYEKFDESVDLKIKASKKILFIIKQIILSCYQKIILKQNQYQQDKENILNSILHNIENKNLNDFIKQIDEFLEKYQYNKQKQIINLDEDIHNMSDVRYDKQILYWRDIQKIIHQEYTTEKEQQPIILEYCLYQCLPSIIQQLNSTQEYQRINYNPEVTRQMIENTQSQINNNILKFIREQVQSEIDKQIQYYQQFYKFTFKKDEITNSLTNVLNNHVILKYFNNTYTYNFKDNYIINSDNLQYQNNNLFKAMQKAILQVITLYADDYFAKDIKLKLHILELIDNLI</sequence>
<keyword evidence="2" id="KW-1185">Reference proteome</keyword>
<organism evidence="1 2">
    <name type="scientific">Paramecium sonneborni</name>
    <dbReference type="NCBI Taxonomy" id="65129"/>
    <lineage>
        <taxon>Eukaryota</taxon>
        <taxon>Sar</taxon>
        <taxon>Alveolata</taxon>
        <taxon>Ciliophora</taxon>
        <taxon>Intramacronucleata</taxon>
        <taxon>Oligohymenophorea</taxon>
        <taxon>Peniculida</taxon>
        <taxon>Parameciidae</taxon>
        <taxon>Paramecium</taxon>
    </lineage>
</organism>
<protein>
    <submittedName>
        <fullName evidence="1">Uncharacterized protein</fullName>
    </submittedName>
</protein>
<gene>
    <name evidence="1" type="ORF">PSON_ATCC_30995.1.T1690025</name>
</gene>
<dbReference type="EMBL" id="CAJJDN010000169">
    <property type="protein sequence ID" value="CAD8126629.1"/>
    <property type="molecule type" value="Genomic_DNA"/>
</dbReference>
<proteinExistence type="predicted"/>
<evidence type="ECO:0000313" key="2">
    <source>
        <dbReference type="Proteomes" id="UP000692954"/>
    </source>
</evidence>
<comment type="caution">
    <text evidence="1">The sequence shown here is derived from an EMBL/GenBank/DDBJ whole genome shotgun (WGS) entry which is preliminary data.</text>
</comment>